<dbReference type="Proteomes" id="UP001595907">
    <property type="component" value="Unassembled WGS sequence"/>
</dbReference>
<dbReference type="SUPFAM" id="SSF51735">
    <property type="entry name" value="NAD(P)-binding Rossmann-fold domains"/>
    <property type="match status" value="1"/>
</dbReference>
<organism evidence="2 3">
    <name type="scientific">Ferruginibacter yonginensis</name>
    <dbReference type="NCBI Taxonomy" id="1310416"/>
    <lineage>
        <taxon>Bacteria</taxon>
        <taxon>Pseudomonadati</taxon>
        <taxon>Bacteroidota</taxon>
        <taxon>Chitinophagia</taxon>
        <taxon>Chitinophagales</taxon>
        <taxon>Chitinophagaceae</taxon>
        <taxon>Ferruginibacter</taxon>
    </lineage>
</organism>
<comment type="caution">
    <text evidence="2">The sequence shown here is derived from an EMBL/GenBank/DDBJ whole genome shotgun (WGS) entry which is preliminary data.</text>
</comment>
<dbReference type="Pfam" id="PF05368">
    <property type="entry name" value="NmrA"/>
    <property type="match status" value="1"/>
</dbReference>
<evidence type="ECO:0000259" key="1">
    <source>
        <dbReference type="Pfam" id="PF05368"/>
    </source>
</evidence>
<dbReference type="Gene3D" id="3.90.25.10">
    <property type="entry name" value="UDP-galactose 4-epimerase, domain 1"/>
    <property type="match status" value="1"/>
</dbReference>
<dbReference type="PANTHER" id="PTHR47129">
    <property type="entry name" value="QUINONE OXIDOREDUCTASE 2"/>
    <property type="match status" value="1"/>
</dbReference>
<dbReference type="PANTHER" id="PTHR47129:SF1">
    <property type="entry name" value="NMRA-LIKE DOMAIN-CONTAINING PROTEIN"/>
    <property type="match status" value="1"/>
</dbReference>
<proteinExistence type="predicted"/>
<dbReference type="InterPro" id="IPR052718">
    <property type="entry name" value="NmrA-type_oxidoreductase"/>
</dbReference>
<dbReference type="InterPro" id="IPR036291">
    <property type="entry name" value="NAD(P)-bd_dom_sf"/>
</dbReference>
<dbReference type="EMBL" id="JBHSCZ010000001">
    <property type="protein sequence ID" value="MFC4261542.1"/>
    <property type="molecule type" value="Genomic_DNA"/>
</dbReference>
<evidence type="ECO:0000313" key="3">
    <source>
        <dbReference type="Proteomes" id="UP001595907"/>
    </source>
</evidence>
<name>A0ABV8QPK4_9BACT</name>
<gene>
    <name evidence="2" type="ORF">ACFOWM_01510</name>
</gene>
<feature type="domain" description="NmrA-like" evidence="1">
    <location>
        <begin position="2"/>
        <end position="248"/>
    </location>
</feature>
<sequence length="287" mass="31191">MILVTGATGHLGNAVVQHLLKTIPASQIAILARQKEKAIAFETLGVTVKLGDFDDTNALQAALSGIEQVVLISGTDPVHRLQQHKNVVDAAVAASVKRIIYTSIAMESLATSHNQFLMESHFKTEAYIEQSGLTYSFFKNNLYTDTIPLFAGDNPFAHGITLPTGSGKVAFAWRNDIAEAIAHHLLQPINSNQVFQITGNVAYNFEEIATMLSTLSGKQVTFTHVDATTYENMLQQVGVPTPLIPVLLGFTADISNHQHQAVATDLEKLLGRKPTEMAAALKTMYHL</sequence>
<keyword evidence="3" id="KW-1185">Reference proteome</keyword>
<evidence type="ECO:0000313" key="2">
    <source>
        <dbReference type="EMBL" id="MFC4261542.1"/>
    </source>
</evidence>
<protein>
    <submittedName>
        <fullName evidence="2">NmrA family NAD(P)-binding protein</fullName>
    </submittedName>
</protein>
<accession>A0ABV8QPK4</accession>
<reference evidence="3" key="1">
    <citation type="journal article" date="2019" name="Int. J. Syst. Evol. Microbiol.">
        <title>The Global Catalogue of Microorganisms (GCM) 10K type strain sequencing project: providing services to taxonomists for standard genome sequencing and annotation.</title>
        <authorList>
            <consortium name="The Broad Institute Genomics Platform"/>
            <consortium name="The Broad Institute Genome Sequencing Center for Infectious Disease"/>
            <person name="Wu L."/>
            <person name="Ma J."/>
        </authorList>
    </citation>
    <scope>NUCLEOTIDE SEQUENCE [LARGE SCALE GENOMIC DNA]</scope>
    <source>
        <strain evidence="3">CECT 8289</strain>
    </source>
</reference>
<dbReference type="InterPro" id="IPR008030">
    <property type="entry name" value="NmrA-like"/>
</dbReference>
<dbReference type="RefSeq" id="WP_379706080.1">
    <property type="nucleotide sequence ID" value="NZ_JBHSCZ010000001.1"/>
</dbReference>
<dbReference type="Gene3D" id="3.40.50.720">
    <property type="entry name" value="NAD(P)-binding Rossmann-like Domain"/>
    <property type="match status" value="1"/>
</dbReference>